<accession>A0ABN9RXE6</accession>
<feature type="compositionally biased region" description="Low complexity" evidence="1">
    <location>
        <begin position="111"/>
        <end position="133"/>
    </location>
</feature>
<feature type="non-terminal residue" evidence="2">
    <location>
        <position position="1"/>
    </location>
</feature>
<gene>
    <name evidence="2" type="ORF">PCOR1329_LOCUS24560</name>
</gene>
<evidence type="ECO:0000313" key="3">
    <source>
        <dbReference type="Proteomes" id="UP001189429"/>
    </source>
</evidence>
<feature type="region of interest" description="Disordered" evidence="1">
    <location>
        <begin position="66"/>
        <end position="155"/>
    </location>
</feature>
<evidence type="ECO:0000313" key="2">
    <source>
        <dbReference type="EMBL" id="CAK0824049.1"/>
    </source>
</evidence>
<name>A0ABN9RXE6_9DINO</name>
<sequence length="182" mass="19172">RGARLAALRARLRRLRGRKPDRGAHVRRALRDGCAVLWRRPATRGAAGGGKRIACAGQVVARRRLRRPARVARERAGEARATAGAAAAAGGGRRGQRARVPQPSHPPALQGPRRAQPGGVAARAAGRAAGAQATELRGGEGGGQRRWSPDGCQPRLRVRDGVRGASVFSSFFSSFFSFSSSS</sequence>
<evidence type="ECO:0000256" key="1">
    <source>
        <dbReference type="SAM" id="MobiDB-lite"/>
    </source>
</evidence>
<dbReference type="Proteomes" id="UP001189429">
    <property type="component" value="Unassembled WGS sequence"/>
</dbReference>
<comment type="caution">
    <text evidence="2">The sequence shown here is derived from an EMBL/GenBank/DDBJ whole genome shotgun (WGS) entry which is preliminary data.</text>
</comment>
<feature type="compositionally biased region" description="Low complexity" evidence="1">
    <location>
        <begin position="79"/>
        <end position="88"/>
    </location>
</feature>
<keyword evidence="3" id="KW-1185">Reference proteome</keyword>
<dbReference type="EMBL" id="CAUYUJ010008465">
    <property type="protein sequence ID" value="CAK0824049.1"/>
    <property type="molecule type" value="Genomic_DNA"/>
</dbReference>
<organism evidence="2 3">
    <name type="scientific">Prorocentrum cordatum</name>
    <dbReference type="NCBI Taxonomy" id="2364126"/>
    <lineage>
        <taxon>Eukaryota</taxon>
        <taxon>Sar</taxon>
        <taxon>Alveolata</taxon>
        <taxon>Dinophyceae</taxon>
        <taxon>Prorocentrales</taxon>
        <taxon>Prorocentraceae</taxon>
        <taxon>Prorocentrum</taxon>
    </lineage>
</organism>
<reference evidence="2" key="1">
    <citation type="submission" date="2023-10" db="EMBL/GenBank/DDBJ databases">
        <authorList>
            <person name="Chen Y."/>
            <person name="Shah S."/>
            <person name="Dougan E. K."/>
            <person name="Thang M."/>
            <person name="Chan C."/>
        </authorList>
    </citation>
    <scope>NUCLEOTIDE SEQUENCE [LARGE SCALE GENOMIC DNA]</scope>
</reference>
<proteinExistence type="predicted"/>
<feature type="non-terminal residue" evidence="2">
    <location>
        <position position="182"/>
    </location>
</feature>
<protein>
    <submittedName>
        <fullName evidence="2">Uncharacterized protein</fullName>
    </submittedName>
</protein>